<dbReference type="AlphaFoldDB" id="A0A6A5TBB7"/>
<evidence type="ECO:0000313" key="1">
    <source>
        <dbReference type="EMBL" id="KAF1949019.1"/>
    </source>
</evidence>
<evidence type="ECO:0000313" key="2">
    <source>
        <dbReference type="Proteomes" id="UP000800035"/>
    </source>
</evidence>
<name>A0A6A5TBB7_9PLEO</name>
<proteinExistence type="predicted"/>
<gene>
    <name evidence="1" type="ORF">CC80DRAFT_281648</name>
</gene>
<organism evidence="1 2">
    <name type="scientific">Byssothecium circinans</name>
    <dbReference type="NCBI Taxonomy" id="147558"/>
    <lineage>
        <taxon>Eukaryota</taxon>
        <taxon>Fungi</taxon>
        <taxon>Dikarya</taxon>
        <taxon>Ascomycota</taxon>
        <taxon>Pezizomycotina</taxon>
        <taxon>Dothideomycetes</taxon>
        <taxon>Pleosporomycetidae</taxon>
        <taxon>Pleosporales</taxon>
        <taxon>Massarineae</taxon>
        <taxon>Massarinaceae</taxon>
        <taxon>Byssothecium</taxon>
    </lineage>
</organism>
<dbReference type="EMBL" id="ML977043">
    <property type="protein sequence ID" value="KAF1949019.1"/>
    <property type="molecule type" value="Genomic_DNA"/>
</dbReference>
<sequence length="86" mass="9662">MGAPLVCTGLGDTMSVDAVPGRRRAFLSKGQKRRPPRLCSGQKVVLILQNNPWRNVYKCVYLQYHRGRLIVLPLVILFPVAVVRGF</sequence>
<accession>A0A6A5TBB7</accession>
<reference evidence="1" key="1">
    <citation type="journal article" date="2020" name="Stud. Mycol.">
        <title>101 Dothideomycetes genomes: a test case for predicting lifestyles and emergence of pathogens.</title>
        <authorList>
            <person name="Haridas S."/>
            <person name="Albert R."/>
            <person name="Binder M."/>
            <person name="Bloem J."/>
            <person name="Labutti K."/>
            <person name="Salamov A."/>
            <person name="Andreopoulos B."/>
            <person name="Baker S."/>
            <person name="Barry K."/>
            <person name="Bills G."/>
            <person name="Bluhm B."/>
            <person name="Cannon C."/>
            <person name="Castanera R."/>
            <person name="Culley D."/>
            <person name="Daum C."/>
            <person name="Ezra D."/>
            <person name="Gonzalez J."/>
            <person name="Henrissat B."/>
            <person name="Kuo A."/>
            <person name="Liang C."/>
            <person name="Lipzen A."/>
            <person name="Lutzoni F."/>
            <person name="Magnuson J."/>
            <person name="Mondo S."/>
            <person name="Nolan M."/>
            <person name="Ohm R."/>
            <person name="Pangilinan J."/>
            <person name="Park H.-J."/>
            <person name="Ramirez L."/>
            <person name="Alfaro M."/>
            <person name="Sun H."/>
            <person name="Tritt A."/>
            <person name="Yoshinaga Y."/>
            <person name="Zwiers L.-H."/>
            <person name="Turgeon B."/>
            <person name="Goodwin S."/>
            <person name="Spatafora J."/>
            <person name="Crous P."/>
            <person name="Grigoriev I."/>
        </authorList>
    </citation>
    <scope>NUCLEOTIDE SEQUENCE</scope>
    <source>
        <strain evidence="1">CBS 675.92</strain>
    </source>
</reference>
<keyword evidence="2" id="KW-1185">Reference proteome</keyword>
<dbReference type="Proteomes" id="UP000800035">
    <property type="component" value="Unassembled WGS sequence"/>
</dbReference>
<protein>
    <submittedName>
        <fullName evidence="1">Uncharacterized protein</fullName>
    </submittedName>
</protein>